<feature type="transmembrane region" description="Helical" evidence="1">
    <location>
        <begin position="45"/>
        <end position="64"/>
    </location>
</feature>
<sequence length="114" mass="13314">MKLKQTLFKQLKPIAPYHSVFVGLSVIQALLTFLLPILWPDLEPVYWLLSFAGCAFWLITYALLKQIHHNVEQATGFLARIRNAWQNLIFIIWLVTFSALMVLFIKLIIFVVQR</sequence>
<reference evidence="2 3" key="1">
    <citation type="submission" date="2019-07" db="EMBL/GenBank/DDBJ databases">
        <title>Reinekea sp. strain SSH23 genome sequencing and assembly.</title>
        <authorList>
            <person name="Kim I."/>
        </authorList>
    </citation>
    <scope>NUCLEOTIDE SEQUENCE [LARGE SCALE GENOMIC DNA]</scope>
    <source>
        <strain evidence="2 3">SSH23</strain>
    </source>
</reference>
<dbReference type="AlphaFoldDB" id="A0A5C8ZD10"/>
<proteinExistence type="predicted"/>
<evidence type="ECO:0000256" key="1">
    <source>
        <dbReference type="SAM" id="Phobius"/>
    </source>
</evidence>
<gene>
    <name evidence="2" type="ORF">FME95_09440</name>
</gene>
<keyword evidence="1" id="KW-1133">Transmembrane helix</keyword>
<dbReference type="EMBL" id="VKAD01000001">
    <property type="protein sequence ID" value="TXR54740.1"/>
    <property type="molecule type" value="Genomic_DNA"/>
</dbReference>
<keyword evidence="3" id="KW-1185">Reference proteome</keyword>
<feature type="transmembrane region" description="Helical" evidence="1">
    <location>
        <begin position="85"/>
        <end position="112"/>
    </location>
</feature>
<dbReference type="RefSeq" id="WP_147714139.1">
    <property type="nucleotide sequence ID" value="NZ_VKAD01000001.1"/>
</dbReference>
<keyword evidence="1" id="KW-0812">Transmembrane</keyword>
<feature type="transmembrane region" description="Helical" evidence="1">
    <location>
        <begin position="20"/>
        <end position="39"/>
    </location>
</feature>
<evidence type="ECO:0000313" key="2">
    <source>
        <dbReference type="EMBL" id="TXR54740.1"/>
    </source>
</evidence>
<accession>A0A5C8ZD10</accession>
<keyword evidence="1" id="KW-0472">Membrane</keyword>
<dbReference type="OrthoDB" id="6198091at2"/>
<name>A0A5C8ZD10_9GAMM</name>
<dbReference type="Proteomes" id="UP000321764">
    <property type="component" value="Unassembled WGS sequence"/>
</dbReference>
<comment type="caution">
    <text evidence="2">The sequence shown here is derived from an EMBL/GenBank/DDBJ whole genome shotgun (WGS) entry which is preliminary data.</text>
</comment>
<organism evidence="2 3">
    <name type="scientific">Reinekea thalattae</name>
    <dbReference type="NCBI Taxonomy" id="2593301"/>
    <lineage>
        <taxon>Bacteria</taxon>
        <taxon>Pseudomonadati</taxon>
        <taxon>Pseudomonadota</taxon>
        <taxon>Gammaproteobacteria</taxon>
        <taxon>Oceanospirillales</taxon>
        <taxon>Saccharospirillaceae</taxon>
        <taxon>Reinekea</taxon>
    </lineage>
</organism>
<protein>
    <submittedName>
        <fullName evidence="2">Uncharacterized protein</fullName>
    </submittedName>
</protein>
<evidence type="ECO:0000313" key="3">
    <source>
        <dbReference type="Proteomes" id="UP000321764"/>
    </source>
</evidence>